<accession>H1KZI2</accession>
<dbReference type="OrthoDB" id="62357at2157"/>
<evidence type="ECO:0000313" key="2">
    <source>
        <dbReference type="Proteomes" id="UP000003706"/>
    </source>
</evidence>
<sequence>MSNLITFYEHQSISFEKLKEELNLSKNKFIGLFKTINKRNNLTVGDSEDKEDDSIFKIYYDKIKAKHYVGFVAVDNKVIQVLPKVFEESDYEDRDKIIAFIKMMNFADNLNIKEQELAKVKDVAQTPTIYEVFIYLFASSLLNEIERGFYREYIKVREEKKFLKGKLLVDKQIRKLPHQRYKFSIEYHEFTENNLLNQIFYYTTYISIKKTKWQINKKLLSELMLIFDGINLRKINIHDFKRVHFTRLNERFKKPFNLAKIILSAFGEVEGEDAIGFFVDMNDLFEKFICSILSKSLEFEIKYQSKFNLFSHVEGIKNVEQRPDYVIYKNNKPLLVLDAKYVKINEENGKPTISPDILRQVYTYAKYYSKDNRNINAVLIFPKSKNYNNFDSKTKIGEATFFDNEIKLYVLTYNLEKLIEGDGVDEEFIKCVEELIEQ</sequence>
<proteinExistence type="predicted"/>
<dbReference type="Proteomes" id="UP000003706">
    <property type="component" value="Unassembled WGS sequence"/>
</dbReference>
<keyword evidence="2" id="KW-1185">Reference proteome</keyword>
<dbReference type="STRING" id="647171.MetfoDRAFT_1205"/>
<comment type="caution">
    <text evidence="1">The sequence shown here is derived from an EMBL/GenBank/DDBJ whole genome shotgun (WGS) entry which is preliminary data.</text>
</comment>
<name>H1KZI2_9EURY</name>
<dbReference type="Pfam" id="PF10117">
    <property type="entry name" value="McrBC"/>
    <property type="match status" value="1"/>
</dbReference>
<gene>
    <name evidence="1" type="ORF">MetfoDRAFT_1205</name>
</gene>
<dbReference type="PATRIC" id="fig|647171.4.peg.1183"/>
<dbReference type="InterPro" id="IPR019292">
    <property type="entry name" value="McrC"/>
</dbReference>
<dbReference type="RefSeq" id="WP_007044637.1">
    <property type="nucleotide sequence ID" value="NZ_AGJL01000028.1"/>
</dbReference>
<reference evidence="1 2" key="1">
    <citation type="submission" date="2011-09" db="EMBL/GenBank/DDBJ databases">
        <title>The draft genome of Methanotorris formicicus Mc-S-70.</title>
        <authorList>
            <consortium name="US DOE Joint Genome Institute (JGI-PGF)"/>
            <person name="Lucas S."/>
            <person name="Han J."/>
            <person name="Lapidus A."/>
            <person name="Cheng J.-F."/>
            <person name="Goodwin L."/>
            <person name="Pitluck S."/>
            <person name="Peters L."/>
            <person name="Land M.L."/>
            <person name="Hauser L."/>
            <person name="Sieprawska-Lupa M."/>
            <person name="Takai K."/>
            <person name="Miyazaki J."/>
            <person name="Whitman W."/>
            <person name="Woyke T.J."/>
        </authorList>
    </citation>
    <scope>NUCLEOTIDE SEQUENCE [LARGE SCALE GENOMIC DNA]</scope>
    <source>
        <strain evidence="1 2">Mc-S-70</strain>
    </source>
</reference>
<dbReference type="EMBL" id="AGJL01000028">
    <property type="protein sequence ID" value="EHP85990.1"/>
    <property type="molecule type" value="Genomic_DNA"/>
</dbReference>
<organism evidence="1 2">
    <name type="scientific">Methanotorris formicicus Mc-S-70</name>
    <dbReference type="NCBI Taxonomy" id="647171"/>
    <lineage>
        <taxon>Archaea</taxon>
        <taxon>Methanobacteriati</taxon>
        <taxon>Methanobacteriota</taxon>
        <taxon>Methanomada group</taxon>
        <taxon>Methanococci</taxon>
        <taxon>Methanococcales</taxon>
        <taxon>Methanocaldococcaceae</taxon>
        <taxon>Methanotorris</taxon>
    </lineage>
</organism>
<evidence type="ECO:0000313" key="1">
    <source>
        <dbReference type="EMBL" id="EHP85990.1"/>
    </source>
</evidence>
<protein>
    <submittedName>
        <fullName evidence="1">5-methylcytosine restriction system component-like protein</fullName>
    </submittedName>
</protein>
<dbReference type="PANTHER" id="PTHR38733:SF1">
    <property type="entry name" value="TYPE IV METHYL-DIRECTED RESTRICTION ENZYME ECOKMCRBC"/>
    <property type="match status" value="1"/>
</dbReference>
<dbReference type="PANTHER" id="PTHR38733">
    <property type="entry name" value="PROTEIN MCRC"/>
    <property type="match status" value="1"/>
</dbReference>
<dbReference type="AlphaFoldDB" id="H1KZI2"/>